<dbReference type="RefSeq" id="WP_209146225.1">
    <property type="nucleotide sequence ID" value="NZ_JAGHKP010000002.1"/>
</dbReference>
<evidence type="ECO:0000313" key="2">
    <source>
        <dbReference type="EMBL" id="MBO9153256.1"/>
    </source>
</evidence>
<comment type="caution">
    <text evidence="2">The sequence shown here is derived from an EMBL/GenBank/DDBJ whole genome shotgun (WGS) entry which is preliminary data.</text>
</comment>
<dbReference type="Proteomes" id="UP000679126">
    <property type="component" value="Unassembled WGS sequence"/>
</dbReference>
<protein>
    <submittedName>
        <fullName evidence="2">NAD(P)-dependent oxidoreductase</fullName>
    </submittedName>
</protein>
<sequence length="282" mass="31627">MNERSLIIGANSFIGSYLARAIQPFREVTGVYHQNTDRLPAGMRQVPVEQLGVLETGFREVYIVSAFIQRGKWDVQARRKAFRTNVELVGDICEKFAGSRIILCSSVSVYNVQEDTVTEQSSKSALNEYGVSKLWSEKIVTGTDNFALLRFSSVFGTGMNMDTILPQYVKQALERKEITVYGEGKRLQNYLHVQDAAGYLWAAANSRENGEFLACAPESISNLDLARLIAEETGSVVKLTGEDHSPSFVYNNTFTARTLKYHPGVSMQEGVKEIIKWIKKEF</sequence>
<evidence type="ECO:0000313" key="3">
    <source>
        <dbReference type="Proteomes" id="UP000679126"/>
    </source>
</evidence>
<gene>
    <name evidence="2" type="ORF">J7I43_13595</name>
</gene>
<dbReference type="SUPFAM" id="SSF51735">
    <property type="entry name" value="NAD(P)-binding Rossmann-fold domains"/>
    <property type="match status" value="1"/>
</dbReference>
<dbReference type="Gene3D" id="3.40.50.720">
    <property type="entry name" value="NAD(P)-binding Rossmann-like Domain"/>
    <property type="match status" value="1"/>
</dbReference>
<accession>A0ABS3YF00</accession>
<organism evidence="2 3">
    <name type="scientific">Chitinophaga chungangae</name>
    <dbReference type="NCBI Taxonomy" id="2821488"/>
    <lineage>
        <taxon>Bacteria</taxon>
        <taxon>Pseudomonadati</taxon>
        <taxon>Bacteroidota</taxon>
        <taxon>Chitinophagia</taxon>
        <taxon>Chitinophagales</taxon>
        <taxon>Chitinophagaceae</taxon>
        <taxon>Chitinophaga</taxon>
    </lineage>
</organism>
<proteinExistence type="predicted"/>
<dbReference type="EMBL" id="JAGHKP010000002">
    <property type="protein sequence ID" value="MBO9153256.1"/>
    <property type="molecule type" value="Genomic_DNA"/>
</dbReference>
<reference evidence="3" key="1">
    <citation type="submission" date="2021-03" db="EMBL/GenBank/DDBJ databases">
        <title>Assistant Professor.</title>
        <authorList>
            <person name="Huq M.A."/>
        </authorList>
    </citation>
    <scope>NUCLEOTIDE SEQUENCE [LARGE SCALE GENOMIC DNA]</scope>
    <source>
        <strain evidence="3">MAH-28</strain>
    </source>
</reference>
<dbReference type="InterPro" id="IPR036291">
    <property type="entry name" value="NAD(P)-bd_dom_sf"/>
</dbReference>
<dbReference type="CDD" id="cd08946">
    <property type="entry name" value="SDR_e"/>
    <property type="match status" value="1"/>
</dbReference>
<dbReference type="PANTHER" id="PTHR43245">
    <property type="entry name" value="BIFUNCTIONAL POLYMYXIN RESISTANCE PROTEIN ARNA"/>
    <property type="match status" value="1"/>
</dbReference>
<keyword evidence="3" id="KW-1185">Reference proteome</keyword>
<name>A0ABS3YF00_9BACT</name>
<dbReference type="InterPro" id="IPR001509">
    <property type="entry name" value="Epimerase_deHydtase"/>
</dbReference>
<evidence type="ECO:0000259" key="1">
    <source>
        <dbReference type="Pfam" id="PF01370"/>
    </source>
</evidence>
<dbReference type="Pfam" id="PF01370">
    <property type="entry name" value="Epimerase"/>
    <property type="match status" value="1"/>
</dbReference>
<feature type="domain" description="NAD-dependent epimerase/dehydratase" evidence="1">
    <location>
        <begin position="6"/>
        <end position="210"/>
    </location>
</feature>
<dbReference type="InterPro" id="IPR050177">
    <property type="entry name" value="Lipid_A_modif_metabolic_enz"/>
</dbReference>